<accession>A0ACC2MNB0</accession>
<evidence type="ECO:0000313" key="1">
    <source>
        <dbReference type="EMBL" id="KAJ8647216.1"/>
    </source>
</evidence>
<name>A0ACC2MNB0_PERAE</name>
<proteinExistence type="predicted"/>
<organism evidence="1 2">
    <name type="scientific">Persea americana</name>
    <name type="common">Avocado</name>
    <dbReference type="NCBI Taxonomy" id="3435"/>
    <lineage>
        <taxon>Eukaryota</taxon>
        <taxon>Viridiplantae</taxon>
        <taxon>Streptophyta</taxon>
        <taxon>Embryophyta</taxon>
        <taxon>Tracheophyta</taxon>
        <taxon>Spermatophyta</taxon>
        <taxon>Magnoliopsida</taxon>
        <taxon>Magnoliidae</taxon>
        <taxon>Laurales</taxon>
        <taxon>Lauraceae</taxon>
        <taxon>Persea</taxon>
    </lineage>
</organism>
<sequence>MKHAILGKPSQAVGSAPANIPGSQVAIEMEPDFFPAHITVEKGRPKKIHIKIPPELASMWNYSHTQTIICRSAVKLDALPWTVYNACTDFDITHASFGTGVNSSLLQQSYPFNFEGIETRKESLTWLMENAMEAHTPFPKRLIETEHAIPGKLPQALGPAPAIIPNRREGIETDSDFVPDHIKEEKGRPPKDLYKNSTQTGFHGALCAHPDHRPETGSVA</sequence>
<dbReference type="Proteomes" id="UP001234297">
    <property type="component" value="Chromosome 1"/>
</dbReference>
<evidence type="ECO:0000313" key="2">
    <source>
        <dbReference type="Proteomes" id="UP001234297"/>
    </source>
</evidence>
<comment type="caution">
    <text evidence="1">The sequence shown here is derived from an EMBL/GenBank/DDBJ whole genome shotgun (WGS) entry which is preliminary data.</text>
</comment>
<dbReference type="EMBL" id="CM056809">
    <property type="protein sequence ID" value="KAJ8647216.1"/>
    <property type="molecule type" value="Genomic_DNA"/>
</dbReference>
<protein>
    <submittedName>
        <fullName evidence="1">Uncharacterized protein</fullName>
    </submittedName>
</protein>
<keyword evidence="2" id="KW-1185">Reference proteome</keyword>
<reference evidence="1 2" key="1">
    <citation type="journal article" date="2022" name="Hortic Res">
        <title>A haplotype resolved chromosomal level avocado genome allows analysis of novel avocado genes.</title>
        <authorList>
            <person name="Nath O."/>
            <person name="Fletcher S.J."/>
            <person name="Hayward A."/>
            <person name="Shaw L.M."/>
            <person name="Masouleh A.K."/>
            <person name="Furtado A."/>
            <person name="Henry R.J."/>
            <person name="Mitter N."/>
        </authorList>
    </citation>
    <scope>NUCLEOTIDE SEQUENCE [LARGE SCALE GENOMIC DNA]</scope>
    <source>
        <strain evidence="2">cv. Hass</strain>
    </source>
</reference>
<gene>
    <name evidence="1" type="ORF">MRB53_000239</name>
</gene>